<organism evidence="3 4">
    <name type="scientific">Candidatus Gottesmanbacteria bacterium RIFCSPHIGHO2_02_FULL_40_13</name>
    <dbReference type="NCBI Taxonomy" id="1798384"/>
    <lineage>
        <taxon>Bacteria</taxon>
        <taxon>Candidatus Gottesmaniibacteriota</taxon>
    </lineage>
</organism>
<sequence>MINHTENRKIILVIIILAILIGGIFLIRRERQLMLTANMVKNPGVMPEISKVQFELVAGQFIQPVHLLKKTGEIFSLAVVVTAPDKKLDGADTIIRYDPRLVEVTDIMPGEFFTNYPRITIDKVIGVVKVTGFSPKDANLTGDNFIFFTLQAKALLKGSAKFDFDFEKGKTNLSTVVESKTSRNLLGTVAGATVSISGN</sequence>
<dbReference type="Pfam" id="PF00963">
    <property type="entry name" value="Cohesin"/>
    <property type="match status" value="1"/>
</dbReference>
<evidence type="ECO:0000259" key="2">
    <source>
        <dbReference type="Pfam" id="PF00963"/>
    </source>
</evidence>
<dbReference type="STRING" id="1798384.A3D03_03005"/>
<dbReference type="AlphaFoldDB" id="A0A1F6AAH5"/>
<evidence type="ECO:0000313" key="4">
    <source>
        <dbReference type="Proteomes" id="UP000177092"/>
    </source>
</evidence>
<dbReference type="InterPro" id="IPR002102">
    <property type="entry name" value="Cohesin_dom"/>
</dbReference>
<dbReference type="SUPFAM" id="SSF49384">
    <property type="entry name" value="Carbohydrate-binding domain"/>
    <property type="match status" value="1"/>
</dbReference>
<gene>
    <name evidence="3" type="ORF">A3D03_03005</name>
</gene>
<keyword evidence="1" id="KW-0472">Membrane</keyword>
<evidence type="ECO:0000256" key="1">
    <source>
        <dbReference type="SAM" id="Phobius"/>
    </source>
</evidence>
<proteinExistence type="predicted"/>
<feature type="transmembrane region" description="Helical" evidence="1">
    <location>
        <begin position="10"/>
        <end position="27"/>
    </location>
</feature>
<dbReference type="GO" id="GO:0000272">
    <property type="term" value="P:polysaccharide catabolic process"/>
    <property type="evidence" value="ECO:0007669"/>
    <property type="project" value="InterPro"/>
</dbReference>
<dbReference type="GO" id="GO:0030246">
    <property type="term" value="F:carbohydrate binding"/>
    <property type="evidence" value="ECO:0007669"/>
    <property type="project" value="InterPro"/>
</dbReference>
<name>A0A1F6AAH5_9BACT</name>
<keyword evidence="1" id="KW-1133">Transmembrane helix</keyword>
<dbReference type="Proteomes" id="UP000177092">
    <property type="component" value="Unassembled WGS sequence"/>
</dbReference>
<dbReference type="InterPro" id="IPR008965">
    <property type="entry name" value="CBM2/CBM3_carb-bd_dom_sf"/>
</dbReference>
<dbReference type="CDD" id="cd08547">
    <property type="entry name" value="Type_II_cohesin"/>
    <property type="match status" value="1"/>
</dbReference>
<reference evidence="3 4" key="1">
    <citation type="journal article" date="2016" name="Nat. Commun.">
        <title>Thousands of microbial genomes shed light on interconnected biogeochemical processes in an aquifer system.</title>
        <authorList>
            <person name="Anantharaman K."/>
            <person name="Brown C.T."/>
            <person name="Hug L.A."/>
            <person name="Sharon I."/>
            <person name="Castelle C.J."/>
            <person name="Probst A.J."/>
            <person name="Thomas B.C."/>
            <person name="Singh A."/>
            <person name="Wilkins M.J."/>
            <person name="Karaoz U."/>
            <person name="Brodie E.L."/>
            <person name="Williams K.H."/>
            <person name="Hubbard S.S."/>
            <person name="Banfield J.F."/>
        </authorList>
    </citation>
    <scope>NUCLEOTIDE SEQUENCE [LARGE SCALE GENOMIC DNA]</scope>
</reference>
<dbReference type="EMBL" id="MFJN01000022">
    <property type="protein sequence ID" value="OGG21453.1"/>
    <property type="molecule type" value="Genomic_DNA"/>
</dbReference>
<comment type="caution">
    <text evidence="3">The sequence shown here is derived from an EMBL/GenBank/DDBJ whole genome shotgun (WGS) entry which is preliminary data.</text>
</comment>
<dbReference type="Gene3D" id="2.60.40.680">
    <property type="match status" value="1"/>
</dbReference>
<feature type="domain" description="Cohesin" evidence="2">
    <location>
        <begin position="70"/>
        <end position="158"/>
    </location>
</feature>
<protein>
    <recommendedName>
        <fullName evidence="2">Cohesin domain-containing protein</fullName>
    </recommendedName>
</protein>
<accession>A0A1F6AAH5</accession>
<evidence type="ECO:0000313" key="3">
    <source>
        <dbReference type="EMBL" id="OGG21453.1"/>
    </source>
</evidence>
<keyword evidence="1" id="KW-0812">Transmembrane</keyword>